<evidence type="ECO:0000313" key="4">
    <source>
        <dbReference type="Proteomes" id="UP001497512"/>
    </source>
</evidence>
<dbReference type="EMBL" id="OZ019895">
    <property type="protein sequence ID" value="CAK9219937.1"/>
    <property type="molecule type" value="Genomic_DNA"/>
</dbReference>
<sequence length="461" mass="51403">MMQKGGVERVLNLVRHKTGQVVEALRVTALEFSWDLRDAAHGGFGVPKLISSAASLSVAVVAAAGTAAITLDAAGKVFGKRECNKCNGWEGVRCTMCAGKGSVQYHVSDFGIPEGSRTVQSMAAAIAGGQAKVEHLPPSMNLGLPLPSRECPNCEGTGVMKCAECKGDSWKPKVHFDDVMDVPWKAWDVYRKTEPPPNEIIQQSMADPATAAWLMFGKPELENGIQIDDELKKKLWWNYKEGRVYDEVREKVERRETGWEDMQEVLKEVNPDQAMQDPVIVRNVPYFKAQQRIQAEVNQLEVPPRPADWGGVKAPLSESDWSKEDLKNPQKKKEMTTLLQTQEQLLGVLLDNAWENHWRQEQVEALSKQKIESYLHAQEEEARNPRPSADPARNAEAGKPTPVSSSKQAKVSSQNADKKKRTADERKKKERQDKADRLTRQAAEREAALAKAKAAREQGHR</sequence>
<feature type="region of interest" description="Disordered" evidence="1">
    <location>
        <begin position="377"/>
        <end position="461"/>
    </location>
</feature>
<feature type="compositionally biased region" description="Basic and acidic residues" evidence="1">
    <location>
        <begin position="320"/>
        <end position="332"/>
    </location>
</feature>
<evidence type="ECO:0000256" key="1">
    <source>
        <dbReference type="SAM" id="MobiDB-lite"/>
    </source>
</evidence>
<feature type="compositionally biased region" description="Basic and acidic residues" evidence="1">
    <location>
        <begin position="422"/>
        <end position="461"/>
    </location>
</feature>
<dbReference type="Proteomes" id="UP001497512">
    <property type="component" value="Chromosome 3"/>
</dbReference>
<reference evidence="3" key="1">
    <citation type="submission" date="2024-02" db="EMBL/GenBank/DDBJ databases">
        <authorList>
            <consortium name="ELIXIR-Norway"/>
            <consortium name="Elixir Norway"/>
        </authorList>
    </citation>
    <scope>NUCLEOTIDE SEQUENCE</scope>
</reference>
<accession>A0ABP0UF71</accession>
<keyword evidence="4" id="KW-1185">Reference proteome</keyword>
<dbReference type="PANTHER" id="PTHR36404:SF1">
    <property type="entry name" value="EMBRYO DEFECTIVE 2737"/>
    <property type="match status" value="1"/>
</dbReference>
<feature type="region of interest" description="Disordered" evidence="1">
    <location>
        <begin position="304"/>
        <end position="332"/>
    </location>
</feature>
<proteinExistence type="predicted"/>
<dbReference type="Pfam" id="PF25112">
    <property type="entry name" value="zf-AtTam37"/>
    <property type="match status" value="1"/>
</dbReference>
<dbReference type="PANTHER" id="PTHR36404">
    <property type="entry name" value="EMBRYO DEFECTIVE 2737"/>
    <property type="match status" value="1"/>
</dbReference>
<evidence type="ECO:0000313" key="3">
    <source>
        <dbReference type="EMBL" id="CAK9219937.1"/>
    </source>
</evidence>
<feature type="domain" description="AtTam37 zinc finger" evidence="2">
    <location>
        <begin position="75"/>
        <end position="184"/>
    </location>
</feature>
<organism evidence="3 4">
    <name type="scientific">Sphagnum troendelagicum</name>
    <dbReference type="NCBI Taxonomy" id="128251"/>
    <lineage>
        <taxon>Eukaryota</taxon>
        <taxon>Viridiplantae</taxon>
        <taxon>Streptophyta</taxon>
        <taxon>Embryophyta</taxon>
        <taxon>Bryophyta</taxon>
        <taxon>Sphagnophytina</taxon>
        <taxon>Sphagnopsida</taxon>
        <taxon>Sphagnales</taxon>
        <taxon>Sphagnaceae</taxon>
        <taxon>Sphagnum</taxon>
    </lineage>
</organism>
<evidence type="ECO:0000259" key="2">
    <source>
        <dbReference type="Pfam" id="PF25112"/>
    </source>
</evidence>
<name>A0ABP0UF71_9BRYO</name>
<feature type="compositionally biased region" description="Low complexity" evidence="1">
    <location>
        <begin position="403"/>
        <end position="415"/>
    </location>
</feature>
<dbReference type="InterPro" id="IPR056892">
    <property type="entry name" value="Zf-AtTam37"/>
</dbReference>
<gene>
    <name evidence="3" type="ORF">CSSPTR1EN2_LOCUS15006</name>
</gene>
<protein>
    <recommendedName>
        <fullName evidence="2">AtTam37 zinc finger domain-containing protein</fullName>
    </recommendedName>
</protein>